<proteinExistence type="predicted"/>
<dbReference type="CDD" id="cd12797">
    <property type="entry name" value="M23_peptidase"/>
    <property type="match status" value="1"/>
</dbReference>
<accession>A0A2H0WMY9</accession>
<dbReference type="InterPro" id="IPR050570">
    <property type="entry name" value="Cell_wall_metabolism_enzyme"/>
</dbReference>
<dbReference type="InterPro" id="IPR011055">
    <property type="entry name" value="Dup_hybrid_motif"/>
</dbReference>
<dbReference type="Gene3D" id="2.70.70.10">
    <property type="entry name" value="Glucose Permease (Domain IIA)"/>
    <property type="match status" value="1"/>
</dbReference>
<dbReference type="PANTHER" id="PTHR21666:SF270">
    <property type="entry name" value="MUREIN HYDROLASE ACTIVATOR ENVC"/>
    <property type="match status" value="1"/>
</dbReference>
<dbReference type="PANTHER" id="PTHR21666">
    <property type="entry name" value="PEPTIDASE-RELATED"/>
    <property type="match status" value="1"/>
</dbReference>
<organism evidence="2 3">
    <name type="scientific">Candidatus Shapirobacteria bacterium CG09_land_8_20_14_0_10_47_13</name>
    <dbReference type="NCBI Taxonomy" id="1974481"/>
    <lineage>
        <taxon>Bacteria</taxon>
        <taxon>Candidatus Shapironibacteriota</taxon>
    </lineage>
</organism>
<evidence type="ECO:0000313" key="3">
    <source>
        <dbReference type="Proteomes" id="UP000230033"/>
    </source>
</evidence>
<dbReference type="EMBL" id="PEZJ01000014">
    <property type="protein sequence ID" value="PIS14016.1"/>
    <property type="molecule type" value="Genomic_DNA"/>
</dbReference>
<dbReference type="InterPro" id="IPR016047">
    <property type="entry name" value="M23ase_b-sheet_dom"/>
</dbReference>
<dbReference type="GO" id="GO:0004222">
    <property type="term" value="F:metalloendopeptidase activity"/>
    <property type="evidence" value="ECO:0007669"/>
    <property type="project" value="TreeGrafter"/>
</dbReference>
<dbReference type="AlphaFoldDB" id="A0A2H0WMY9"/>
<name>A0A2H0WMY9_9BACT</name>
<sequence length="201" mass="22384">MKKRIIFAISKTAKRFYRFYRTATMGLRRLAENRQIRHAFNINLMAASLLLGIVSPSVSAFTDNPAEEITTVNPVISQLTTEHSVRVPTENFIINQGYSFFHPGIDLKGAIGEPVYPIMPGVVEQTVANRFGYGNHVIVNHGSGFKSLYGHFSKIIAKEGQEVDKNTVIGLIGSTGWSTGPHLHFEVWDNGRPFNPLTILK</sequence>
<evidence type="ECO:0000313" key="2">
    <source>
        <dbReference type="EMBL" id="PIS14016.1"/>
    </source>
</evidence>
<reference evidence="3" key="1">
    <citation type="submission" date="2017-09" db="EMBL/GenBank/DDBJ databases">
        <title>Depth-based differentiation of microbial function through sediment-hosted aquifers and enrichment of novel symbionts in the deep terrestrial subsurface.</title>
        <authorList>
            <person name="Probst A.J."/>
            <person name="Ladd B."/>
            <person name="Jarett J.K."/>
            <person name="Geller-Mcgrath D.E."/>
            <person name="Sieber C.M.K."/>
            <person name="Emerson J.B."/>
            <person name="Anantharaman K."/>
            <person name="Thomas B.C."/>
            <person name="Malmstrom R."/>
            <person name="Stieglmeier M."/>
            <person name="Klingl A."/>
            <person name="Woyke T."/>
            <person name="Ryan C.M."/>
            <person name="Banfield J.F."/>
        </authorList>
    </citation>
    <scope>NUCLEOTIDE SEQUENCE [LARGE SCALE GENOMIC DNA]</scope>
</reference>
<gene>
    <name evidence="2" type="ORF">COT65_01110</name>
</gene>
<dbReference type="Proteomes" id="UP000230033">
    <property type="component" value="Unassembled WGS sequence"/>
</dbReference>
<protein>
    <recommendedName>
        <fullName evidence="1">M23ase beta-sheet core domain-containing protein</fullName>
    </recommendedName>
</protein>
<evidence type="ECO:0000259" key="1">
    <source>
        <dbReference type="Pfam" id="PF01551"/>
    </source>
</evidence>
<dbReference type="Pfam" id="PF01551">
    <property type="entry name" value="Peptidase_M23"/>
    <property type="match status" value="1"/>
</dbReference>
<dbReference type="SUPFAM" id="SSF51261">
    <property type="entry name" value="Duplicated hybrid motif"/>
    <property type="match status" value="1"/>
</dbReference>
<feature type="domain" description="M23ase beta-sheet core" evidence="1">
    <location>
        <begin position="101"/>
        <end position="196"/>
    </location>
</feature>
<comment type="caution">
    <text evidence="2">The sequence shown here is derived from an EMBL/GenBank/DDBJ whole genome shotgun (WGS) entry which is preliminary data.</text>
</comment>